<dbReference type="GO" id="GO:0047429">
    <property type="term" value="F:nucleoside triphosphate diphosphatase activity"/>
    <property type="evidence" value="ECO:0007669"/>
    <property type="project" value="InterPro"/>
</dbReference>
<organism evidence="2 3">
    <name type="scientific">Tissierella praeacuta DSM 18095</name>
    <dbReference type="NCBI Taxonomy" id="1123404"/>
    <lineage>
        <taxon>Bacteria</taxon>
        <taxon>Bacillati</taxon>
        <taxon>Bacillota</taxon>
        <taxon>Tissierellia</taxon>
        <taxon>Tissierellales</taxon>
        <taxon>Tissierellaceae</taxon>
        <taxon>Tissierella</taxon>
    </lineage>
</organism>
<keyword evidence="3" id="KW-1185">Reference proteome</keyword>
<gene>
    <name evidence="2" type="ORF">SAMN02745784_02492</name>
</gene>
<dbReference type="RefSeq" id="WP_072976758.1">
    <property type="nucleotide sequence ID" value="NZ_FQTY01000015.1"/>
</dbReference>
<evidence type="ECO:0000313" key="2">
    <source>
        <dbReference type="EMBL" id="SHF00307.1"/>
    </source>
</evidence>
<sequence length="106" mass="12313">MKNKDIDIIKNMKTVEWLKAQLLNTVANLYSTLADAEESTKENLEDIISNLILESLLLGKRLGLDYKNIESALRDNIKLNLIEEHKIEKWYGDLSILLEFIDKHKD</sequence>
<protein>
    <submittedName>
        <fullName evidence="2">MazG-like family protein</fullName>
    </submittedName>
</protein>
<keyword evidence="1" id="KW-0175">Coiled coil</keyword>
<proteinExistence type="predicted"/>
<dbReference type="Proteomes" id="UP000184114">
    <property type="component" value="Unassembled WGS sequence"/>
</dbReference>
<reference evidence="3" key="1">
    <citation type="submission" date="2016-11" db="EMBL/GenBank/DDBJ databases">
        <authorList>
            <person name="Varghese N."/>
            <person name="Submissions S."/>
        </authorList>
    </citation>
    <scope>NUCLEOTIDE SEQUENCE [LARGE SCALE GENOMIC DNA]</scope>
    <source>
        <strain evidence="3">DSM 18095</strain>
    </source>
</reference>
<evidence type="ECO:0000313" key="3">
    <source>
        <dbReference type="Proteomes" id="UP000184114"/>
    </source>
</evidence>
<dbReference type="GeneID" id="90993631"/>
<dbReference type="Pfam" id="PF12643">
    <property type="entry name" value="MazG-like"/>
    <property type="match status" value="1"/>
</dbReference>
<name>A0A1M4Y3A3_9FIRM</name>
<dbReference type="STRING" id="1123404.SAMN02745784_02492"/>
<dbReference type="InterPro" id="IPR025984">
    <property type="entry name" value="DCTPP"/>
</dbReference>
<dbReference type="EMBL" id="FQTY01000015">
    <property type="protein sequence ID" value="SHF00307.1"/>
    <property type="molecule type" value="Genomic_DNA"/>
</dbReference>
<dbReference type="AlphaFoldDB" id="A0A1M4Y3A3"/>
<feature type="coiled-coil region" evidence="1">
    <location>
        <begin position="19"/>
        <end position="54"/>
    </location>
</feature>
<evidence type="ECO:0000256" key="1">
    <source>
        <dbReference type="SAM" id="Coils"/>
    </source>
</evidence>
<dbReference type="GO" id="GO:0009143">
    <property type="term" value="P:nucleoside triphosphate catabolic process"/>
    <property type="evidence" value="ECO:0007669"/>
    <property type="project" value="InterPro"/>
</dbReference>
<accession>A0A1M4Y3A3</accession>